<dbReference type="EMBL" id="UINC01134302">
    <property type="protein sequence ID" value="SVD17766.1"/>
    <property type="molecule type" value="Genomic_DNA"/>
</dbReference>
<name>A0A382T6S9_9ZZZZ</name>
<feature type="non-terminal residue" evidence="1">
    <location>
        <position position="1"/>
    </location>
</feature>
<dbReference type="SUPFAM" id="SSF51445">
    <property type="entry name" value="(Trans)glycosidases"/>
    <property type="match status" value="1"/>
</dbReference>
<gene>
    <name evidence="1" type="ORF">METZ01_LOCUS370620</name>
</gene>
<dbReference type="AlphaFoldDB" id="A0A382T6S9"/>
<organism evidence="1">
    <name type="scientific">marine metagenome</name>
    <dbReference type="NCBI Taxonomy" id="408172"/>
    <lineage>
        <taxon>unclassified sequences</taxon>
        <taxon>metagenomes</taxon>
        <taxon>ecological metagenomes</taxon>
    </lineage>
</organism>
<proteinExistence type="predicted"/>
<sequence length="271" mass="32112">PVPATVFKEFGVPQEPRNFSYKAMLYPFGHRHNHWSKGSSVPDMSRLETRMWFFYVAKRWIDMGIEAIHFGQVEIMDDWDRSHRHWRDIMKRIRGYAKKNARLHMVLSDAHVPSGGIVHDGKLMFDLHSFPSRPKSVKGQPYKAILEKGFSDSIYGRSKGGTTPSGWKCDALPYIVEIDNFGVSDHPGQYRESDRIHVWGWDEINWFIKRPEDYRNEWLEYAYDWVRKTDQNGYFQLPLRRFEHYSASMNPPKGMRQEETIKRIWAGIDKR</sequence>
<accession>A0A382T6S9</accession>
<evidence type="ECO:0000313" key="1">
    <source>
        <dbReference type="EMBL" id="SVD17766.1"/>
    </source>
</evidence>
<reference evidence="1" key="1">
    <citation type="submission" date="2018-05" db="EMBL/GenBank/DDBJ databases">
        <authorList>
            <person name="Lanie J.A."/>
            <person name="Ng W.-L."/>
            <person name="Kazmierczak K.M."/>
            <person name="Andrzejewski T.M."/>
            <person name="Davidsen T.M."/>
            <person name="Wayne K.J."/>
            <person name="Tettelin H."/>
            <person name="Glass J.I."/>
            <person name="Rusch D."/>
            <person name="Podicherti R."/>
            <person name="Tsui H.-C.T."/>
            <person name="Winkler M.E."/>
        </authorList>
    </citation>
    <scope>NUCLEOTIDE SEQUENCE</scope>
</reference>
<evidence type="ECO:0008006" key="2">
    <source>
        <dbReference type="Google" id="ProtNLM"/>
    </source>
</evidence>
<protein>
    <recommendedName>
        <fullName evidence="2">Glycoside hydrolase family 5 domain-containing protein</fullName>
    </recommendedName>
</protein>
<dbReference type="InterPro" id="IPR017853">
    <property type="entry name" value="GH"/>
</dbReference>